<evidence type="ECO:0000313" key="1">
    <source>
        <dbReference type="EMBL" id="GFE65868.1"/>
    </source>
</evidence>
<dbReference type="Proteomes" id="UP000436822">
    <property type="component" value="Unassembled WGS sequence"/>
</dbReference>
<comment type="caution">
    <text evidence="1">The sequence shown here is derived from an EMBL/GenBank/DDBJ whole genome shotgun (WGS) entry which is preliminary data.</text>
</comment>
<organism evidence="1 2">
    <name type="scientific">Litoreibacter roseus</name>
    <dbReference type="NCBI Taxonomy" id="2601869"/>
    <lineage>
        <taxon>Bacteria</taxon>
        <taxon>Pseudomonadati</taxon>
        <taxon>Pseudomonadota</taxon>
        <taxon>Alphaproteobacteria</taxon>
        <taxon>Rhodobacterales</taxon>
        <taxon>Roseobacteraceae</taxon>
        <taxon>Litoreibacter</taxon>
    </lineage>
</organism>
<proteinExistence type="predicted"/>
<accession>A0A6N6JKS0</accession>
<keyword evidence="2" id="KW-1185">Reference proteome</keyword>
<gene>
    <name evidence="1" type="ORF">KIN_29420</name>
</gene>
<sequence>MFGDGSVKLPSHIARPSHWPAAELSGDLFEQEYKKWREDPEPYIPPEKPYKPQH</sequence>
<evidence type="ECO:0000313" key="2">
    <source>
        <dbReference type="Proteomes" id="UP000436822"/>
    </source>
</evidence>
<dbReference type="EMBL" id="BLJE01000003">
    <property type="protein sequence ID" value="GFE65868.1"/>
    <property type="molecule type" value="Genomic_DNA"/>
</dbReference>
<dbReference type="AlphaFoldDB" id="A0A6N6JKS0"/>
<protein>
    <submittedName>
        <fullName evidence="1">Uncharacterized protein</fullName>
    </submittedName>
</protein>
<reference evidence="1 2" key="1">
    <citation type="submission" date="2019-12" db="EMBL/GenBank/DDBJ databases">
        <title>Litoreibacter badius sp. nov., a novel bacteriochlorophyll a-containing bacterium in the genus Litoreibacter.</title>
        <authorList>
            <person name="Kanamuro M."/>
            <person name="Takabe Y."/>
            <person name="Mori K."/>
            <person name="Takaichi S."/>
            <person name="Hanada S."/>
        </authorList>
    </citation>
    <scope>NUCLEOTIDE SEQUENCE [LARGE SCALE GENOMIC DNA]</scope>
    <source>
        <strain evidence="1 2">K6</strain>
    </source>
</reference>
<name>A0A6N6JKS0_9RHOB</name>